<accession>E3DM21</accession>
<evidence type="ECO:0000259" key="2">
    <source>
        <dbReference type="Pfam" id="PF22016"/>
    </source>
</evidence>
<gene>
    <name evidence="3" type="ordered locus">Hprae_1152</name>
</gene>
<dbReference type="InterPro" id="IPR024047">
    <property type="entry name" value="MM3350-like_sf"/>
</dbReference>
<organism evidence="3 4">
    <name type="scientific">Halanaerobium praevalens (strain ATCC 33744 / DSM 2228 / GSL)</name>
    <dbReference type="NCBI Taxonomy" id="572479"/>
    <lineage>
        <taxon>Bacteria</taxon>
        <taxon>Bacillati</taxon>
        <taxon>Bacillota</taxon>
        <taxon>Clostridia</taxon>
        <taxon>Halanaerobiales</taxon>
        <taxon>Halanaerobiaceae</taxon>
        <taxon>Halanaerobium</taxon>
    </lineage>
</organism>
<dbReference type="InterPro" id="IPR053864">
    <property type="entry name" value="DUF6933"/>
</dbReference>
<feature type="domain" description="Plasmid pRiA4b Orf3-like" evidence="1">
    <location>
        <begin position="177"/>
        <end position="371"/>
    </location>
</feature>
<dbReference type="RefSeq" id="WP_014553327.1">
    <property type="nucleotide sequence ID" value="NC_017455.1"/>
</dbReference>
<dbReference type="PANTHER" id="PTHR41878:SF1">
    <property type="entry name" value="TNPR PROTEIN"/>
    <property type="match status" value="1"/>
</dbReference>
<reference evidence="4" key="1">
    <citation type="submission" date="2010-10" db="EMBL/GenBank/DDBJ databases">
        <title>The complete genome of Halanaerobium praevalens DSM 2228.</title>
        <authorList>
            <consortium name="US DOE Joint Genome Institute (JGI-PGF)"/>
            <person name="Lucas S."/>
            <person name="Copeland A."/>
            <person name="Lapidus A."/>
            <person name="Glavina del Rio T."/>
            <person name="Dalin E."/>
            <person name="Tice H."/>
            <person name="Bruce D."/>
            <person name="Goodwin L."/>
            <person name="Pitluck S."/>
            <person name="Kyrpides N."/>
            <person name="Mavromatis K."/>
            <person name="Ivanova N."/>
            <person name="Ovchinnikova G."/>
            <person name="Chertkov O."/>
            <person name="Detter J.C."/>
            <person name="Han C."/>
            <person name="Larimer F."/>
            <person name="Land M."/>
            <person name="Hauser L."/>
            <person name="Markowitz V."/>
            <person name="Cheng J.-F."/>
            <person name="Hugenholtz P."/>
            <person name="Woyke T."/>
            <person name="Wu D."/>
            <person name="Tindall B."/>
            <person name="Pomrenke H.G."/>
            <person name="Brambilla E."/>
            <person name="Klenk H.-P."/>
            <person name="Eisen J.A."/>
        </authorList>
    </citation>
    <scope>NUCLEOTIDE SEQUENCE [LARGE SCALE GENOMIC DNA]</scope>
    <source>
        <strain evidence="4">ATCC 33744 / DSM 2228 / GSL</strain>
    </source>
</reference>
<dbReference type="Pfam" id="PF22016">
    <property type="entry name" value="DUF6933"/>
    <property type="match status" value="1"/>
</dbReference>
<dbReference type="PATRIC" id="fig|572479.3.peg.1164"/>
<evidence type="ECO:0000259" key="1">
    <source>
        <dbReference type="Pfam" id="PF07929"/>
    </source>
</evidence>
<dbReference type="Gene3D" id="3.10.290.30">
    <property type="entry name" value="MM3350-like"/>
    <property type="match status" value="1"/>
</dbReference>
<dbReference type="STRING" id="572479.Hprae_1152"/>
<dbReference type="Proteomes" id="UP000006866">
    <property type="component" value="Chromosome"/>
</dbReference>
<dbReference type="AlphaFoldDB" id="E3DM21"/>
<dbReference type="SUPFAM" id="SSF159941">
    <property type="entry name" value="MM3350-like"/>
    <property type="match status" value="1"/>
</dbReference>
<name>E3DM21_HALPG</name>
<proteinExistence type="predicted"/>
<dbReference type="eggNOG" id="COG3012">
    <property type="taxonomic scope" value="Bacteria"/>
</dbReference>
<evidence type="ECO:0000313" key="3">
    <source>
        <dbReference type="EMBL" id="ADO77299.1"/>
    </source>
</evidence>
<protein>
    <submittedName>
        <fullName evidence="3">Plasmid pRiA4b ORF-3 family protein</fullName>
    </submittedName>
</protein>
<dbReference type="OrthoDB" id="9801392at2"/>
<feature type="domain" description="DUF6933" evidence="2">
    <location>
        <begin position="2"/>
        <end position="157"/>
    </location>
</feature>
<evidence type="ECO:0000313" key="4">
    <source>
        <dbReference type="Proteomes" id="UP000006866"/>
    </source>
</evidence>
<sequence>MLIQATNKLRDELNLEELEQKERPSLFSWHANFFRLNRRKTVVLVNDATDYTVILYGMKKNGFNNFQERVKLGIRMAFEREGIKASLIEKYLNQFEDFCYQKAKDRSHIARMNNSCKFAKRFADRFNENEIYQSRIAKKVNNMPRKNDNKDYFYPDEFLQQKLAEYFGEEDIIQTKAAVLKVELELGEYQAWRKVIVPLNYTFRELHNILQQLYNWQDYHLHDFFIYSKEKDATKNWNHDEYHKDGYKAILSLAMNQENFEYNRDQLNFAAEDFEQAVENEVKLKDVLPARIKYIYDYGDNWHHYLETVEIIDDYNKNTPSFLEGEGTAPPEDVGGFSEFMRIISNPDDEEYESMVEWAESQRFEEYNPEIIKTDLRLYVN</sequence>
<dbReference type="EMBL" id="CP002175">
    <property type="protein sequence ID" value="ADO77299.1"/>
    <property type="molecule type" value="Genomic_DNA"/>
</dbReference>
<keyword evidence="4" id="KW-1185">Reference proteome</keyword>
<dbReference type="KEGG" id="hpk:Hprae_1152"/>
<reference evidence="3 4" key="2">
    <citation type="journal article" date="2011" name="Stand. Genomic Sci.">
        <title>Complete genome sequence of the extremely halophilic Halanaerobium praevalens type strain (GSL).</title>
        <authorList>
            <person name="Ivanova N."/>
            <person name="Sikorski J."/>
            <person name="Chertkov O."/>
            <person name="Nolan M."/>
            <person name="Lucas S."/>
            <person name="Hammon N."/>
            <person name="Deshpande S."/>
            <person name="Cheng J.F."/>
            <person name="Tapia R."/>
            <person name="Han C."/>
            <person name="Goodwin L."/>
            <person name="Pitluck S."/>
            <person name="Huntemann M."/>
            <person name="Liolios K."/>
            <person name="Pagani I."/>
            <person name="Mavromatis K."/>
            <person name="Ovchinikova G."/>
            <person name="Pati A."/>
            <person name="Chen A."/>
            <person name="Palaniappan K."/>
            <person name="Land M."/>
            <person name="Hauser L."/>
            <person name="Brambilla E.M."/>
            <person name="Kannan K.P."/>
            <person name="Rohde M."/>
            <person name="Tindall B.J."/>
            <person name="Goker M."/>
            <person name="Detter J.C."/>
            <person name="Woyke T."/>
            <person name="Bristow J."/>
            <person name="Eisen J.A."/>
            <person name="Markowitz V."/>
            <person name="Hugenholtz P."/>
            <person name="Kyrpides N.C."/>
            <person name="Klenk H.P."/>
            <person name="Lapidus A."/>
        </authorList>
    </citation>
    <scope>NUCLEOTIDE SEQUENCE [LARGE SCALE GENOMIC DNA]</scope>
    <source>
        <strain evidence="4">ATCC 33744 / DSM 2228 / GSL</strain>
    </source>
</reference>
<dbReference type="InterPro" id="IPR012912">
    <property type="entry name" value="Plasmid_pRiA4b_Orf3-like"/>
</dbReference>
<dbReference type="PANTHER" id="PTHR41878">
    <property type="entry name" value="LEXA REPRESSOR-RELATED"/>
    <property type="match status" value="1"/>
</dbReference>
<dbReference type="HOGENOM" id="CLU_064304_0_0_9"/>
<dbReference type="Pfam" id="PF07929">
    <property type="entry name" value="PRiA4_ORF3"/>
    <property type="match status" value="1"/>
</dbReference>